<dbReference type="EMBL" id="LCPV01000055">
    <property type="protein sequence ID" value="KKW05613.1"/>
    <property type="molecule type" value="Genomic_DNA"/>
</dbReference>
<dbReference type="InterPro" id="IPR036397">
    <property type="entry name" value="RNaseH_sf"/>
</dbReference>
<name>A0A0G1VGF4_9BACT</name>
<comment type="caution">
    <text evidence="2">The sequence shown here is derived from an EMBL/GenBank/DDBJ whole genome shotgun (WGS) entry which is preliminary data.</text>
</comment>
<protein>
    <recommendedName>
        <fullName evidence="1">Integrase catalytic domain-containing protein</fullName>
    </recommendedName>
</protein>
<evidence type="ECO:0000259" key="1">
    <source>
        <dbReference type="PROSITE" id="PS50994"/>
    </source>
</evidence>
<dbReference type="PATRIC" id="fig|1618675.3.peg.643"/>
<gene>
    <name evidence="2" type="ORF">UY39_C0055G0005</name>
</gene>
<sequence>MNIIMKNIQIATVAEMLKFLMGNEQVDFEVASREDRYAFISDTLVRTKYKTLRKKDKGTVKMFLEKVTGYEDRHAKRLIKRWKKHGLRYAKRKSVGASVCVYKPKDIDLLIKTDILHRTPNGLSVKALLMREAVTFGNSRYQTIANISVSHIYNLRKNNRQYLSSDAMSYTKTKAVSTNIGERKKPMPYGKPGFIRVDSVHQGDRGGEKGLYHINFVDEVTQWEMIGCVPQITDEYMEPLLEKVLAMFPFVVINFHSDNGSEYINQTVENVLSRLLIKQTKSRSRKSTDNALVEGKNGSVIRKHMGRNFIEKGHCVAISEFYMSYFNVYLNYHRVCLYATDYVDKRGKIRKKYDQTFVPYERFKSLENAEQYLKEGTTFAMLDEIAYAKSDNEFAEEMKKAKAKLGKIIQKSIITEK</sequence>
<dbReference type="AlphaFoldDB" id="A0A0G1VGF4"/>
<feature type="domain" description="Integrase catalytic" evidence="1">
    <location>
        <begin position="184"/>
        <end position="367"/>
    </location>
</feature>
<dbReference type="GO" id="GO:0003676">
    <property type="term" value="F:nucleic acid binding"/>
    <property type="evidence" value="ECO:0007669"/>
    <property type="project" value="InterPro"/>
</dbReference>
<organism evidence="2 3">
    <name type="scientific">Candidatus Kaiserbacteria bacterium GW2011_GWC2_49_12</name>
    <dbReference type="NCBI Taxonomy" id="1618675"/>
    <lineage>
        <taxon>Bacteria</taxon>
        <taxon>Candidatus Kaiseribacteriota</taxon>
    </lineage>
</organism>
<evidence type="ECO:0000313" key="2">
    <source>
        <dbReference type="EMBL" id="KKW05613.1"/>
    </source>
</evidence>
<dbReference type="PROSITE" id="PS50994">
    <property type="entry name" value="INTEGRASE"/>
    <property type="match status" value="1"/>
</dbReference>
<dbReference type="Proteomes" id="UP000034589">
    <property type="component" value="Unassembled WGS sequence"/>
</dbReference>
<dbReference type="Gene3D" id="3.30.420.10">
    <property type="entry name" value="Ribonuclease H-like superfamily/Ribonuclease H"/>
    <property type="match status" value="1"/>
</dbReference>
<dbReference type="InterPro" id="IPR001584">
    <property type="entry name" value="Integrase_cat-core"/>
</dbReference>
<proteinExistence type="predicted"/>
<reference evidence="2 3" key="1">
    <citation type="journal article" date="2015" name="Nature">
        <title>rRNA introns, odd ribosomes, and small enigmatic genomes across a large radiation of phyla.</title>
        <authorList>
            <person name="Brown C.T."/>
            <person name="Hug L.A."/>
            <person name="Thomas B.C."/>
            <person name="Sharon I."/>
            <person name="Castelle C.J."/>
            <person name="Singh A."/>
            <person name="Wilkins M.J."/>
            <person name="Williams K.H."/>
            <person name="Banfield J.F."/>
        </authorList>
    </citation>
    <scope>NUCLEOTIDE SEQUENCE [LARGE SCALE GENOMIC DNA]</scope>
</reference>
<dbReference type="GO" id="GO:0015074">
    <property type="term" value="P:DNA integration"/>
    <property type="evidence" value="ECO:0007669"/>
    <property type="project" value="InterPro"/>
</dbReference>
<evidence type="ECO:0000313" key="3">
    <source>
        <dbReference type="Proteomes" id="UP000034589"/>
    </source>
</evidence>
<dbReference type="InterPro" id="IPR012337">
    <property type="entry name" value="RNaseH-like_sf"/>
</dbReference>
<accession>A0A0G1VGF4</accession>
<dbReference type="SUPFAM" id="SSF53098">
    <property type="entry name" value="Ribonuclease H-like"/>
    <property type="match status" value="1"/>
</dbReference>